<evidence type="ECO:0000256" key="2">
    <source>
        <dbReference type="ARBA" id="ARBA00022692"/>
    </source>
</evidence>
<evidence type="ECO:0000256" key="5">
    <source>
        <dbReference type="ARBA" id="ARBA00023136"/>
    </source>
</evidence>
<keyword evidence="2 6" id="KW-0812">Transmembrane</keyword>
<dbReference type="GO" id="GO:0005248">
    <property type="term" value="F:voltage-gated sodium channel activity"/>
    <property type="evidence" value="ECO:0007669"/>
    <property type="project" value="TreeGrafter"/>
</dbReference>
<name>A0A7S1FCZ5_NOCSC</name>
<dbReference type="Gene3D" id="1.20.120.350">
    <property type="entry name" value="Voltage-gated potassium channels. Chain C"/>
    <property type="match status" value="1"/>
</dbReference>
<feature type="transmembrane region" description="Helical" evidence="6">
    <location>
        <begin position="297"/>
        <end position="318"/>
    </location>
</feature>
<evidence type="ECO:0000313" key="8">
    <source>
        <dbReference type="EMBL" id="CAD8858186.1"/>
    </source>
</evidence>
<evidence type="ECO:0000259" key="7">
    <source>
        <dbReference type="PROSITE" id="PS50222"/>
    </source>
</evidence>
<feature type="transmembrane region" description="Helical" evidence="6">
    <location>
        <begin position="250"/>
        <end position="267"/>
    </location>
</feature>
<feature type="domain" description="EF-hand" evidence="7">
    <location>
        <begin position="567"/>
        <end position="602"/>
    </location>
</feature>
<evidence type="ECO:0000256" key="3">
    <source>
        <dbReference type="ARBA" id="ARBA00022837"/>
    </source>
</evidence>
<dbReference type="PROSITE" id="PS50222">
    <property type="entry name" value="EF_HAND_2"/>
    <property type="match status" value="1"/>
</dbReference>
<proteinExistence type="predicted"/>
<dbReference type="InterPro" id="IPR005821">
    <property type="entry name" value="Ion_trans_dom"/>
</dbReference>
<dbReference type="Pfam" id="PF00520">
    <property type="entry name" value="Ion_trans"/>
    <property type="match status" value="1"/>
</dbReference>
<dbReference type="InterPro" id="IPR002048">
    <property type="entry name" value="EF_hand_dom"/>
</dbReference>
<dbReference type="SUPFAM" id="SSF81324">
    <property type="entry name" value="Voltage-gated potassium channels"/>
    <property type="match status" value="1"/>
</dbReference>
<dbReference type="Gene3D" id="1.10.287.70">
    <property type="match status" value="1"/>
</dbReference>
<evidence type="ECO:0000256" key="1">
    <source>
        <dbReference type="ARBA" id="ARBA00004141"/>
    </source>
</evidence>
<protein>
    <recommendedName>
        <fullName evidence="7">EF-hand domain-containing protein</fullName>
    </recommendedName>
</protein>
<dbReference type="Gene3D" id="1.10.238.10">
    <property type="entry name" value="EF-hand"/>
    <property type="match status" value="1"/>
</dbReference>
<organism evidence="8">
    <name type="scientific">Noctiluca scintillans</name>
    <name type="common">Sea sparkle</name>
    <name type="synonym">Red tide dinoflagellate</name>
    <dbReference type="NCBI Taxonomy" id="2966"/>
    <lineage>
        <taxon>Eukaryota</taxon>
        <taxon>Sar</taxon>
        <taxon>Alveolata</taxon>
        <taxon>Dinophyceae</taxon>
        <taxon>Noctilucales</taxon>
        <taxon>Noctilucaceae</taxon>
        <taxon>Noctiluca</taxon>
    </lineage>
</organism>
<keyword evidence="5 6" id="KW-0472">Membrane</keyword>
<dbReference type="GO" id="GO:0005509">
    <property type="term" value="F:calcium ion binding"/>
    <property type="evidence" value="ECO:0007669"/>
    <property type="project" value="InterPro"/>
</dbReference>
<sequence length="651" mass="73089">MDEAQKPEFYLKNAAVMEEDGSDEVYFTDIVEVSEEDCGVFDEVVDRIEESSAPEDTDGPSTVSACEVTRCKLQSCTHEEVLIKMLKTQCKLETDLSQFAHRMEANLEQQRWDMEKCLGGKHSHTRTVSPLSAVGGSCSSLFSRHTKSAMGSGKLSPMFTHDGTADVSNAGGDLYVMRPMNNLSVTSLRSERIRKAYDDTVSPGARRSSRFETQVSQRRLSAQKRVHEVLDDLRVMKFYRIEAVVKSREFGLFVCFIICLNALFIGISSDITVKDSIEQYDSGASASDVGDVLSEGWLFWVDISFNVIFLSELILRVVALEGQFCVGKEWMWNLFDAVVLAVSLFETTLAFMGISPGYFRLLRLARGARSLRMLRLMRFTALVRKLRMITLAVVHCKTMLLWAVLVLLLEIFLFSVVFANAATSYIVWASPGDSVVDEMKTFFGSIMMTMLTLFMSVTGGLDWWEPVRLLLEVHVGYGVVFLIYVVITVLAVLNIISAIFVNEAMEAARMDVDLRMQAEHDQTQAMLQSLTSIFKELSPDGEYISQEDFVEQVQREDMRVFCSFVGLQQSDMETLFQLLDVDGSGHVSIHEFVVGCLRLKGSAMLIEMDVMMHEIQSMMRAAISDNRRHVQATNRVLASVTSISPKSAFTS</sequence>
<dbReference type="InterPro" id="IPR011992">
    <property type="entry name" value="EF-hand-dom_pair"/>
</dbReference>
<feature type="transmembrane region" description="Helical" evidence="6">
    <location>
        <begin position="338"/>
        <end position="365"/>
    </location>
</feature>
<dbReference type="SUPFAM" id="SSF47473">
    <property type="entry name" value="EF-hand"/>
    <property type="match status" value="1"/>
</dbReference>
<reference evidence="8" key="1">
    <citation type="submission" date="2021-01" db="EMBL/GenBank/DDBJ databases">
        <authorList>
            <person name="Corre E."/>
            <person name="Pelletier E."/>
            <person name="Niang G."/>
            <person name="Scheremetjew M."/>
            <person name="Finn R."/>
            <person name="Kale V."/>
            <person name="Holt S."/>
            <person name="Cochrane G."/>
            <person name="Meng A."/>
            <person name="Brown T."/>
            <person name="Cohen L."/>
        </authorList>
    </citation>
    <scope>NUCLEOTIDE SEQUENCE</scope>
</reference>
<dbReference type="EMBL" id="HBFQ01045729">
    <property type="protein sequence ID" value="CAD8858186.1"/>
    <property type="molecule type" value="Transcribed_RNA"/>
</dbReference>
<dbReference type="InterPro" id="IPR018247">
    <property type="entry name" value="EF_Hand_1_Ca_BS"/>
</dbReference>
<dbReference type="PANTHER" id="PTHR10037:SF62">
    <property type="entry name" value="SODIUM CHANNEL PROTEIN 60E"/>
    <property type="match status" value="1"/>
</dbReference>
<comment type="subcellular location">
    <subcellularLocation>
        <location evidence="1">Membrane</location>
        <topology evidence="1">Multi-pass membrane protein</topology>
    </subcellularLocation>
</comment>
<evidence type="ECO:0000256" key="6">
    <source>
        <dbReference type="SAM" id="Phobius"/>
    </source>
</evidence>
<feature type="transmembrane region" description="Helical" evidence="6">
    <location>
        <begin position="441"/>
        <end position="461"/>
    </location>
</feature>
<dbReference type="AlphaFoldDB" id="A0A7S1FCZ5"/>
<accession>A0A7S1FCZ5</accession>
<dbReference type="PROSITE" id="PS00018">
    <property type="entry name" value="EF_HAND_1"/>
    <property type="match status" value="1"/>
</dbReference>
<keyword evidence="4 6" id="KW-1133">Transmembrane helix</keyword>
<feature type="transmembrane region" description="Helical" evidence="6">
    <location>
        <begin position="481"/>
        <end position="501"/>
    </location>
</feature>
<gene>
    <name evidence="8" type="ORF">NSCI0253_LOCUS32539</name>
</gene>
<dbReference type="GO" id="GO:0001518">
    <property type="term" value="C:voltage-gated sodium channel complex"/>
    <property type="evidence" value="ECO:0007669"/>
    <property type="project" value="TreeGrafter"/>
</dbReference>
<dbReference type="InterPro" id="IPR027359">
    <property type="entry name" value="Volt_channel_dom_sf"/>
</dbReference>
<dbReference type="InterPro" id="IPR043203">
    <property type="entry name" value="VGCC_Ca_Na"/>
</dbReference>
<dbReference type="PANTHER" id="PTHR10037">
    <property type="entry name" value="VOLTAGE-GATED CATION CHANNEL CALCIUM AND SODIUM"/>
    <property type="match status" value="1"/>
</dbReference>
<evidence type="ECO:0000256" key="4">
    <source>
        <dbReference type="ARBA" id="ARBA00022989"/>
    </source>
</evidence>
<keyword evidence="3" id="KW-0106">Calcium</keyword>